<evidence type="ECO:0000256" key="2">
    <source>
        <dbReference type="SAM" id="Phobius"/>
    </source>
</evidence>
<keyword evidence="2" id="KW-0472">Membrane</keyword>
<evidence type="ECO:0000256" key="1">
    <source>
        <dbReference type="ARBA" id="ARBA00023239"/>
    </source>
</evidence>
<proteinExistence type="predicted"/>
<organism evidence="3">
    <name type="scientific">marine sediment metagenome</name>
    <dbReference type="NCBI Taxonomy" id="412755"/>
    <lineage>
        <taxon>unclassified sequences</taxon>
        <taxon>metagenomes</taxon>
        <taxon>ecological metagenomes</taxon>
    </lineage>
</organism>
<comment type="caution">
    <text evidence="3">The sequence shown here is derived from an EMBL/GenBank/DDBJ whole genome shotgun (WGS) entry which is preliminary data.</text>
</comment>
<feature type="non-terminal residue" evidence="3">
    <location>
        <position position="1"/>
    </location>
</feature>
<dbReference type="InterPro" id="IPR029069">
    <property type="entry name" value="HotDog_dom_sf"/>
</dbReference>
<gene>
    <name evidence="3" type="ORF">LCGC14_2710230</name>
</gene>
<accession>A0A0F9A0V8</accession>
<dbReference type="GO" id="GO:0016829">
    <property type="term" value="F:lyase activity"/>
    <property type="evidence" value="ECO:0007669"/>
    <property type="project" value="UniProtKB-KW"/>
</dbReference>
<dbReference type="PANTHER" id="PTHR30272">
    <property type="entry name" value="3-HYDROXYACYL-[ACYL-CARRIER-PROTEIN] DEHYDRATASE"/>
    <property type="match status" value="1"/>
</dbReference>
<keyword evidence="2" id="KW-0812">Transmembrane</keyword>
<dbReference type="PANTHER" id="PTHR30272:SF1">
    <property type="entry name" value="3-HYDROXYACYL-[ACYL-CARRIER-PROTEIN] DEHYDRATASE"/>
    <property type="match status" value="1"/>
</dbReference>
<protein>
    <recommendedName>
        <fullName evidence="4">3-hydroxyacyl-[acyl-carrier-protein] dehydratase FabZ</fullName>
    </recommendedName>
</protein>
<name>A0A0F9A0V8_9ZZZZ</name>
<dbReference type="AlphaFoldDB" id="A0A0F9A0V8"/>
<dbReference type="SUPFAM" id="SSF54637">
    <property type="entry name" value="Thioesterase/thiol ester dehydrase-isomerase"/>
    <property type="match status" value="1"/>
</dbReference>
<dbReference type="NCBIfam" id="NF000582">
    <property type="entry name" value="PRK00006.1"/>
    <property type="match status" value="1"/>
</dbReference>
<dbReference type="EMBL" id="LAZR01048533">
    <property type="protein sequence ID" value="KKK91705.1"/>
    <property type="molecule type" value="Genomic_DNA"/>
</dbReference>
<keyword evidence="1" id="KW-0456">Lyase</keyword>
<dbReference type="CDD" id="cd01288">
    <property type="entry name" value="FabZ"/>
    <property type="match status" value="1"/>
</dbReference>
<sequence length="116" mass="12473">VGKWARGVKNVSANEAYFQGHFPGNPIMPGVLVIEALAQLGAAVILAIPENHGKIALFAGMDKVRFKRVVKPGDVLDLEIELGRMRGRFGKSQGKATVDGQLVATAELLFMINESD</sequence>
<dbReference type="Gene3D" id="3.10.129.10">
    <property type="entry name" value="Hotdog Thioesterase"/>
    <property type="match status" value="1"/>
</dbReference>
<dbReference type="InterPro" id="IPR013114">
    <property type="entry name" value="FabA_FabZ"/>
</dbReference>
<reference evidence="3" key="1">
    <citation type="journal article" date="2015" name="Nature">
        <title>Complex archaea that bridge the gap between prokaryotes and eukaryotes.</title>
        <authorList>
            <person name="Spang A."/>
            <person name="Saw J.H."/>
            <person name="Jorgensen S.L."/>
            <person name="Zaremba-Niedzwiedzka K."/>
            <person name="Martijn J."/>
            <person name="Lind A.E."/>
            <person name="van Eijk R."/>
            <person name="Schleper C."/>
            <person name="Guy L."/>
            <person name="Ettema T.J."/>
        </authorList>
    </citation>
    <scope>NUCLEOTIDE SEQUENCE</scope>
</reference>
<feature type="transmembrane region" description="Helical" evidence="2">
    <location>
        <begin position="27"/>
        <end position="48"/>
    </location>
</feature>
<evidence type="ECO:0000313" key="3">
    <source>
        <dbReference type="EMBL" id="KKK91705.1"/>
    </source>
</evidence>
<evidence type="ECO:0008006" key="4">
    <source>
        <dbReference type="Google" id="ProtNLM"/>
    </source>
</evidence>
<dbReference type="Pfam" id="PF07977">
    <property type="entry name" value="FabA"/>
    <property type="match status" value="1"/>
</dbReference>
<keyword evidence="2" id="KW-1133">Transmembrane helix</keyword>